<protein>
    <submittedName>
        <fullName evidence="1">Uncharacterized protein</fullName>
    </submittedName>
</protein>
<evidence type="ECO:0000313" key="2">
    <source>
        <dbReference type="Proteomes" id="UP000032803"/>
    </source>
</evidence>
<reference evidence="2" key="1">
    <citation type="submission" date="2014-09" db="EMBL/GenBank/DDBJ databases">
        <authorList>
            <person name="Gomez-Valero L."/>
        </authorList>
    </citation>
    <scope>NUCLEOTIDE SEQUENCE [LARGE SCALE GENOMIC DNA]</scope>
    <source>
        <strain evidence="2">ATCC35250</strain>
    </source>
</reference>
<gene>
    <name evidence="1" type="ORF">LHA_2591</name>
</gene>
<sequence length="103" mass="11880">MGCSMNKQINGFLDEARIEIKYETLGSNLTNEMDVAYFRSQDYTLNPMPNQRSLDPCKQCLMQVLQESRLRLSGKKTRIGSIDKSFHFLGIQYPKTQPLDNTQ</sequence>
<evidence type="ECO:0000313" key="1">
    <source>
        <dbReference type="EMBL" id="CEK11596.1"/>
    </source>
</evidence>
<accession>A0A0A8UVT4</accession>
<organism evidence="1 2">
    <name type="scientific">Legionella hackeliae</name>
    <dbReference type="NCBI Taxonomy" id="449"/>
    <lineage>
        <taxon>Bacteria</taxon>
        <taxon>Pseudomonadati</taxon>
        <taxon>Pseudomonadota</taxon>
        <taxon>Gammaproteobacteria</taxon>
        <taxon>Legionellales</taxon>
        <taxon>Legionellaceae</taxon>
        <taxon>Legionella</taxon>
    </lineage>
</organism>
<dbReference type="KEGG" id="lha:LHA_2591"/>
<keyword evidence="2" id="KW-1185">Reference proteome</keyword>
<dbReference type="EMBL" id="LN681225">
    <property type="protein sequence ID" value="CEK11596.1"/>
    <property type="molecule type" value="Genomic_DNA"/>
</dbReference>
<dbReference type="AlphaFoldDB" id="A0A0A8UVT4"/>
<proteinExistence type="predicted"/>
<dbReference type="STRING" id="449.LHA_2591"/>
<dbReference type="PATRIC" id="fig|449.7.peg.1023"/>
<dbReference type="HOGENOM" id="CLU_2260251_0_0_6"/>
<name>A0A0A8UVT4_LEGHA</name>
<dbReference type="Proteomes" id="UP000032803">
    <property type="component" value="Chromosome I"/>
</dbReference>